<comment type="caution">
    <text evidence="1">The sequence shown here is derived from an EMBL/GenBank/DDBJ whole genome shotgun (WGS) entry which is preliminary data.</text>
</comment>
<evidence type="ECO:0000313" key="2">
    <source>
        <dbReference type="Proteomes" id="UP000712947"/>
    </source>
</evidence>
<accession>A0AA44CNL5</accession>
<dbReference type="RefSeq" id="WP_050142729.1">
    <property type="nucleotide sequence ID" value="NZ_CABHYE010000011.1"/>
</dbReference>
<proteinExistence type="predicted"/>
<dbReference type="EMBL" id="JAASAI010000017">
    <property type="protein sequence ID" value="NIL23916.1"/>
    <property type="molecule type" value="Genomic_DNA"/>
</dbReference>
<organism evidence="1 2">
    <name type="scientific">Yersinia mollaretii</name>
    <dbReference type="NCBI Taxonomy" id="33060"/>
    <lineage>
        <taxon>Bacteria</taxon>
        <taxon>Pseudomonadati</taxon>
        <taxon>Pseudomonadota</taxon>
        <taxon>Gammaproteobacteria</taxon>
        <taxon>Enterobacterales</taxon>
        <taxon>Yersiniaceae</taxon>
        <taxon>Yersinia</taxon>
    </lineage>
</organism>
<dbReference type="AlphaFoldDB" id="A0AA44CNL5"/>
<sequence length="64" mass="7129">MTFFSADYSFFLRAMHYGGASRHRYLKAKNQRLGWFKVIGKVPAAELSVAGDSSAGEESRLQGE</sequence>
<gene>
    <name evidence="1" type="ORF">HB991_15545</name>
</gene>
<dbReference type="Proteomes" id="UP000712947">
    <property type="component" value="Unassembled WGS sequence"/>
</dbReference>
<name>A0AA44CNL5_YERMO</name>
<protein>
    <submittedName>
        <fullName evidence="1">Uncharacterized protein</fullName>
    </submittedName>
</protein>
<evidence type="ECO:0000313" key="1">
    <source>
        <dbReference type="EMBL" id="NIL23916.1"/>
    </source>
</evidence>
<reference evidence="1" key="1">
    <citation type="submission" date="2020-03" db="EMBL/GenBank/DDBJ databases">
        <authorList>
            <person name="Kislichkina A."/>
            <person name="Dentovskaya S."/>
            <person name="Shaikhutdinov R."/>
            <person name="Ivanov S."/>
            <person name="Sizova A."/>
            <person name="Solomentsev V."/>
            <person name="Bogun A."/>
        </authorList>
    </citation>
    <scope>NUCLEOTIDE SEQUENCE</scope>
    <source>
        <strain evidence="1">SCPM-O-B-7610</strain>
    </source>
</reference>